<dbReference type="InterPro" id="IPR013225">
    <property type="entry name" value="PaaX_C"/>
</dbReference>
<dbReference type="RefSeq" id="WP_343931889.1">
    <property type="nucleotide sequence ID" value="NZ_BAAABU010000001.1"/>
</dbReference>
<keyword evidence="4" id="KW-1185">Reference proteome</keyword>
<accession>A0ABN0T2E3</accession>
<evidence type="ECO:0000259" key="1">
    <source>
        <dbReference type="Pfam" id="PF08223"/>
    </source>
</evidence>
<dbReference type="EMBL" id="BAAABU010000001">
    <property type="protein sequence ID" value="GAA0210040.1"/>
    <property type="molecule type" value="Genomic_DNA"/>
</dbReference>
<gene>
    <name evidence="3" type="ORF">GCM10010492_04790</name>
</gene>
<dbReference type="Pfam" id="PF08223">
    <property type="entry name" value="PaaX_C"/>
    <property type="match status" value="1"/>
</dbReference>
<feature type="domain" description="Transcriptional repressor PaaX-like central Cas2-like" evidence="2">
    <location>
        <begin position="93"/>
        <end position="168"/>
    </location>
</feature>
<evidence type="ECO:0000313" key="4">
    <source>
        <dbReference type="Proteomes" id="UP001500416"/>
    </source>
</evidence>
<dbReference type="Pfam" id="PF20803">
    <property type="entry name" value="PaaX_M"/>
    <property type="match status" value="1"/>
</dbReference>
<feature type="domain" description="Transcriptional repressor PaaX-like C-terminal" evidence="1">
    <location>
        <begin position="180"/>
        <end position="264"/>
    </location>
</feature>
<proteinExistence type="predicted"/>
<dbReference type="InterPro" id="IPR011965">
    <property type="entry name" value="PaaX_trns_reg"/>
</dbReference>
<dbReference type="Proteomes" id="UP001500416">
    <property type="component" value="Unassembled WGS sequence"/>
</dbReference>
<evidence type="ECO:0000259" key="2">
    <source>
        <dbReference type="Pfam" id="PF20803"/>
    </source>
</evidence>
<dbReference type="PIRSF" id="PIRSF020623">
    <property type="entry name" value="PaaX"/>
    <property type="match status" value="1"/>
</dbReference>
<sequence>MDVEVPTRTVVEALVRPDGTVDAGELYDVAGALGMSDQQVRLCLKRLVAEGKFSQDGRGRRAVLRMTPEALRAAEPDVEFVRFMYRQDAGEVTWDGVWHLVAFGVPESQRPARDALRDAIVRFGGAALHGGLYVSPHDWEELVEGEASRLGVAASVTFLTSADLRVGAERDPAALAARLWPLAEVAARHERLAEVARVRLRLLGEEPDRTALLRIAVEVAAEFTRAVEPDPLLPPELLPQPWAGARARALVARCWAALARRSDELPALFQTYTGVIRSDVV</sequence>
<dbReference type="Gene3D" id="3.30.70.2650">
    <property type="match status" value="1"/>
</dbReference>
<evidence type="ECO:0000313" key="3">
    <source>
        <dbReference type="EMBL" id="GAA0210040.1"/>
    </source>
</evidence>
<dbReference type="PANTHER" id="PTHR30319:SF1">
    <property type="entry name" value="TRANSCRIPTIONAL REPRESSOR PAAX"/>
    <property type="match status" value="1"/>
</dbReference>
<dbReference type="InterPro" id="IPR036388">
    <property type="entry name" value="WH-like_DNA-bd_sf"/>
</dbReference>
<dbReference type="PANTHER" id="PTHR30319">
    <property type="entry name" value="PHENYLACETIC ACID REGULATOR-RELATED TRANSCRIPTIONAL REPRESSOR"/>
    <property type="match status" value="1"/>
</dbReference>
<name>A0ABN0T2E3_9PSEU</name>
<dbReference type="Gene3D" id="1.10.10.10">
    <property type="entry name" value="Winged helix-like DNA-binding domain superfamily/Winged helix DNA-binding domain"/>
    <property type="match status" value="1"/>
</dbReference>
<organism evidence="3 4">
    <name type="scientific">Saccharothrix mutabilis subsp. mutabilis</name>
    <dbReference type="NCBI Taxonomy" id="66855"/>
    <lineage>
        <taxon>Bacteria</taxon>
        <taxon>Bacillati</taxon>
        <taxon>Actinomycetota</taxon>
        <taxon>Actinomycetes</taxon>
        <taxon>Pseudonocardiales</taxon>
        <taxon>Pseudonocardiaceae</taxon>
        <taxon>Saccharothrix</taxon>
    </lineage>
</organism>
<dbReference type="InterPro" id="IPR048846">
    <property type="entry name" value="PaaX-like_central"/>
</dbReference>
<comment type="caution">
    <text evidence="3">The sequence shown here is derived from an EMBL/GenBank/DDBJ whole genome shotgun (WGS) entry which is preliminary data.</text>
</comment>
<protein>
    <submittedName>
        <fullName evidence="3">Transcriptional regulator</fullName>
    </submittedName>
</protein>
<reference evidence="3 4" key="1">
    <citation type="journal article" date="2019" name="Int. J. Syst. Evol. Microbiol.">
        <title>The Global Catalogue of Microorganisms (GCM) 10K type strain sequencing project: providing services to taxonomists for standard genome sequencing and annotation.</title>
        <authorList>
            <consortium name="The Broad Institute Genomics Platform"/>
            <consortium name="The Broad Institute Genome Sequencing Center for Infectious Disease"/>
            <person name="Wu L."/>
            <person name="Ma J."/>
        </authorList>
    </citation>
    <scope>NUCLEOTIDE SEQUENCE [LARGE SCALE GENOMIC DNA]</scope>
    <source>
        <strain evidence="3 4">JCM 3380</strain>
    </source>
</reference>
<dbReference type="Gene3D" id="1.20.58.1460">
    <property type="match status" value="1"/>
</dbReference>